<reference evidence="2" key="1">
    <citation type="journal article" date="2014" name="Front. Microbiol.">
        <title>High frequency of phylogenetically diverse reductive dehalogenase-homologous genes in deep subseafloor sedimentary metagenomes.</title>
        <authorList>
            <person name="Kawai M."/>
            <person name="Futagami T."/>
            <person name="Toyoda A."/>
            <person name="Takaki Y."/>
            <person name="Nishi S."/>
            <person name="Hori S."/>
            <person name="Arai W."/>
            <person name="Tsubouchi T."/>
            <person name="Morono Y."/>
            <person name="Uchiyama I."/>
            <person name="Ito T."/>
            <person name="Fujiyama A."/>
            <person name="Inagaki F."/>
            <person name="Takami H."/>
        </authorList>
    </citation>
    <scope>NUCLEOTIDE SEQUENCE</scope>
    <source>
        <strain evidence="2">Expedition CK06-06</strain>
    </source>
</reference>
<protein>
    <recommendedName>
        <fullName evidence="1">YdbS-like PH domain-containing protein</fullName>
    </recommendedName>
</protein>
<sequence length="104" mass="12226">LILLMKMVKLKMTRYEVSTERIEYSRGIFDRKVDNLDMFRVIDLKLRRSLFDCIVGVGTVGLITTDKTDPEFTFEKIRNSRRLYDIIKNASLDADRRNGVVHLE</sequence>
<name>X0W326_9ZZZZ</name>
<evidence type="ECO:0000259" key="1">
    <source>
        <dbReference type="Pfam" id="PF03703"/>
    </source>
</evidence>
<organism evidence="2">
    <name type="scientific">marine sediment metagenome</name>
    <dbReference type="NCBI Taxonomy" id="412755"/>
    <lineage>
        <taxon>unclassified sequences</taxon>
        <taxon>metagenomes</taxon>
        <taxon>ecological metagenomes</taxon>
    </lineage>
</organism>
<accession>X0W326</accession>
<comment type="caution">
    <text evidence="2">The sequence shown here is derived from an EMBL/GenBank/DDBJ whole genome shotgun (WGS) entry which is preliminary data.</text>
</comment>
<gene>
    <name evidence="2" type="ORF">S01H1_59142</name>
</gene>
<feature type="domain" description="YdbS-like PH" evidence="1">
    <location>
        <begin position="12"/>
        <end position="87"/>
    </location>
</feature>
<dbReference type="Pfam" id="PF03703">
    <property type="entry name" value="bPH_2"/>
    <property type="match status" value="1"/>
</dbReference>
<proteinExistence type="predicted"/>
<feature type="non-terminal residue" evidence="2">
    <location>
        <position position="1"/>
    </location>
</feature>
<dbReference type="InterPro" id="IPR005182">
    <property type="entry name" value="YdbS-like_PH"/>
</dbReference>
<dbReference type="EMBL" id="BARS01038666">
    <property type="protein sequence ID" value="GAG25219.1"/>
    <property type="molecule type" value="Genomic_DNA"/>
</dbReference>
<evidence type="ECO:0000313" key="2">
    <source>
        <dbReference type="EMBL" id="GAG25219.1"/>
    </source>
</evidence>
<dbReference type="AlphaFoldDB" id="X0W326"/>